<feature type="chain" id="PRO_5006535464" evidence="2">
    <location>
        <begin position="25"/>
        <end position="286"/>
    </location>
</feature>
<evidence type="ECO:0000259" key="3">
    <source>
        <dbReference type="SMART" id="SM00198"/>
    </source>
</evidence>
<proteinExistence type="predicted"/>
<dbReference type="InterPro" id="IPR002413">
    <property type="entry name" value="V5_allergen-like"/>
</dbReference>
<evidence type="ECO:0000256" key="2">
    <source>
        <dbReference type="SAM" id="SignalP"/>
    </source>
</evidence>
<dbReference type="Pfam" id="PF00188">
    <property type="entry name" value="CAP"/>
    <property type="match status" value="1"/>
</dbReference>
<dbReference type="Gene3D" id="3.40.33.10">
    <property type="entry name" value="CAP"/>
    <property type="match status" value="1"/>
</dbReference>
<dbReference type="EMBL" id="LN902850">
    <property type="protein sequence ID" value="CDS35452.2"/>
    <property type="molecule type" value="Genomic_DNA"/>
</dbReference>
<evidence type="ECO:0000313" key="4">
    <source>
        <dbReference type="EMBL" id="CDS35452.2"/>
    </source>
</evidence>
<dbReference type="InterPro" id="IPR014044">
    <property type="entry name" value="CAP_dom"/>
</dbReference>
<keyword evidence="2" id="KW-0732">Signal</keyword>
<dbReference type="InterPro" id="IPR018244">
    <property type="entry name" value="Allrgn_V5/Tpx1_CS"/>
</dbReference>
<sequence>MMPARHSLLARICSLIALIPVAMGYLPTRVERAQMLEVHLEARETVYPPASDMLLMEYSPDLERLADSWAQRCQFVLPDTKVYPQYRGLIQNLALVAGVRAPFTEAACAWLLEKKYYNYHNNSCTHVCGHYTQMVWADTTHVGCAMHQCDGLKPEWGNPQYLTVCHYKPGGNYPGVRPYQSGPICSKCPEGHECYRNQCVKDPVCKKVFPTMGFRFEDRTVPECVKHVHTVLLAFDQHRLGRDAYESACIGEDEDTRQQKYIFPSPPTSSSLASSSFVARDKPRCA</sequence>
<evidence type="ECO:0000313" key="5">
    <source>
        <dbReference type="Proteomes" id="UP000017246"/>
    </source>
</evidence>
<dbReference type="PRINTS" id="PR00837">
    <property type="entry name" value="V5TPXLIKE"/>
</dbReference>
<dbReference type="OrthoDB" id="674273at2759"/>
<organism evidence="4 5">
    <name type="scientific">Echinococcus multilocularis</name>
    <name type="common">Fox tapeworm</name>
    <dbReference type="NCBI Taxonomy" id="6211"/>
    <lineage>
        <taxon>Eukaryota</taxon>
        <taxon>Metazoa</taxon>
        <taxon>Spiralia</taxon>
        <taxon>Lophotrochozoa</taxon>
        <taxon>Platyhelminthes</taxon>
        <taxon>Cestoda</taxon>
        <taxon>Eucestoda</taxon>
        <taxon>Cyclophyllidea</taxon>
        <taxon>Taeniidae</taxon>
        <taxon>Echinococcus</taxon>
    </lineage>
</organism>
<keyword evidence="5" id="KW-1185">Reference proteome</keyword>
<dbReference type="eggNOG" id="KOG3017">
    <property type="taxonomic scope" value="Eukaryota"/>
</dbReference>
<dbReference type="AlphaFoldDB" id="A0A068XZD8"/>
<evidence type="ECO:0000256" key="1">
    <source>
        <dbReference type="SAM" id="MobiDB-lite"/>
    </source>
</evidence>
<reference evidence="4" key="2">
    <citation type="submission" date="2015-11" db="EMBL/GenBank/DDBJ databases">
        <authorList>
            <person name="Zhang Y."/>
            <person name="Guo Z."/>
        </authorList>
    </citation>
    <scope>NUCLEOTIDE SEQUENCE</scope>
</reference>
<dbReference type="InterPro" id="IPR035940">
    <property type="entry name" value="CAP_sf"/>
</dbReference>
<feature type="domain" description="SCP" evidence="3">
    <location>
        <begin position="30"/>
        <end position="175"/>
    </location>
</feature>
<dbReference type="PANTHER" id="PTHR10334">
    <property type="entry name" value="CYSTEINE-RICH SECRETORY PROTEIN-RELATED"/>
    <property type="match status" value="1"/>
</dbReference>
<dbReference type="SMART" id="SM00198">
    <property type="entry name" value="SCP"/>
    <property type="match status" value="1"/>
</dbReference>
<name>A0A068XZD8_ECHMU</name>
<protein>
    <submittedName>
        <fullName evidence="4">Glioma pathogenesis protein 1</fullName>
    </submittedName>
</protein>
<dbReference type="InterPro" id="IPR001283">
    <property type="entry name" value="CRISP-related"/>
</dbReference>
<dbReference type="STRING" id="6211.A0A068XZD8"/>
<feature type="region of interest" description="Disordered" evidence="1">
    <location>
        <begin position="260"/>
        <end position="286"/>
    </location>
</feature>
<dbReference type="OMA" id="NTHNILR"/>
<accession>A0A068XZD8</accession>
<dbReference type="GO" id="GO:0005576">
    <property type="term" value="C:extracellular region"/>
    <property type="evidence" value="ECO:0007669"/>
    <property type="project" value="InterPro"/>
</dbReference>
<dbReference type="SUPFAM" id="SSF55797">
    <property type="entry name" value="PR-1-like"/>
    <property type="match status" value="1"/>
</dbReference>
<feature type="signal peptide" evidence="2">
    <location>
        <begin position="1"/>
        <end position="24"/>
    </location>
</feature>
<dbReference type="Proteomes" id="UP000017246">
    <property type="component" value="Unassembled WGS sequence"/>
</dbReference>
<gene>
    <name evidence="4" type="ORF">EmuJ_000290500</name>
</gene>
<dbReference type="PRINTS" id="PR00838">
    <property type="entry name" value="V5ALLERGEN"/>
</dbReference>
<dbReference type="PROSITE" id="PS01009">
    <property type="entry name" value="CRISP_1"/>
    <property type="match status" value="1"/>
</dbReference>
<reference evidence="4" key="1">
    <citation type="journal article" date="2013" name="Nature">
        <title>The genomes of four tapeworm species reveal adaptations to parasitism.</title>
        <authorList>
            <person name="Tsai I.J."/>
            <person name="Zarowiecki M."/>
            <person name="Holroyd N."/>
            <person name="Garciarrubio A."/>
            <person name="Sanchez-Flores A."/>
            <person name="Brooks K.L."/>
            <person name="Tracey A."/>
            <person name="Bobes R.J."/>
            <person name="Fragoso G."/>
            <person name="Sciutto E."/>
            <person name="Aslett M."/>
            <person name="Beasley H."/>
            <person name="Bennett H.M."/>
            <person name="Cai J."/>
            <person name="Camicia F."/>
            <person name="Clark R."/>
            <person name="Cucher M."/>
            <person name="De Silva N."/>
            <person name="Day T.A."/>
            <person name="Deplazes P."/>
            <person name="Estrada K."/>
            <person name="Fernandez C."/>
            <person name="Holland P.W."/>
            <person name="Hou J."/>
            <person name="Hu S."/>
            <person name="Huckvale T."/>
            <person name="Hung S.S."/>
            <person name="Kamenetzky L."/>
            <person name="Keane J.A."/>
            <person name="Kiss F."/>
            <person name="Koziol U."/>
            <person name="Lambert O."/>
            <person name="Liu K."/>
            <person name="Luo X."/>
            <person name="Luo Y."/>
            <person name="Macchiaroli N."/>
            <person name="Nichol S."/>
            <person name="Paps J."/>
            <person name="Parkinson J."/>
            <person name="Pouchkina-Stantcheva N."/>
            <person name="Riddiford N."/>
            <person name="Rosenzvit M."/>
            <person name="Salinas G."/>
            <person name="Wasmuth J.D."/>
            <person name="Zamanian M."/>
            <person name="Zheng Y."/>
            <person name="Cai X."/>
            <person name="Soberon X."/>
            <person name="Olson P.D."/>
            <person name="Laclette J.P."/>
            <person name="Brehm K."/>
            <person name="Berriman M."/>
            <person name="Garciarrubio A."/>
            <person name="Bobes R.J."/>
            <person name="Fragoso G."/>
            <person name="Sanchez-Flores A."/>
            <person name="Estrada K."/>
            <person name="Cevallos M.A."/>
            <person name="Morett E."/>
            <person name="Gonzalez V."/>
            <person name="Portillo T."/>
            <person name="Ochoa-Leyva A."/>
            <person name="Jose M.V."/>
            <person name="Sciutto E."/>
            <person name="Landa A."/>
            <person name="Jimenez L."/>
            <person name="Valdes V."/>
            <person name="Carrero J.C."/>
            <person name="Larralde C."/>
            <person name="Morales-Montor J."/>
            <person name="Limon-Lason J."/>
            <person name="Soberon X."/>
            <person name="Laclette J.P."/>
        </authorList>
    </citation>
    <scope>NUCLEOTIDE SEQUENCE [LARGE SCALE GENOMIC DNA]</scope>
</reference>